<protein>
    <submittedName>
        <fullName evidence="1">Uncharacterized protein</fullName>
    </submittedName>
</protein>
<name>A0A502GH98_9GAMM</name>
<accession>A0A502GH98</accession>
<dbReference type="RefSeq" id="WP_140473830.1">
    <property type="nucleotide sequence ID" value="NZ_RCZD01000008.1"/>
</dbReference>
<reference evidence="1 2" key="1">
    <citation type="journal article" date="2019" name="Environ. Microbiol.">
        <title>Species interactions and distinct microbial communities in high Arctic permafrost affected cryosols are associated with the CH4 and CO2 gas fluxes.</title>
        <authorList>
            <person name="Altshuler I."/>
            <person name="Hamel J."/>
            <person name="Turney S."/>
            <person name="Magnuson E."/>
            <person name="Levesque R."/>
            <person name="Greer C."/>
            <person name="Whyte L.G."/>
        </authorList>
    </citation>
    <scope>NUCLEOTIDE SEQUENCE [LARGE SCALE GENOMIC DNA]</scope>
    <source>
        <strain evidence="1 2">E4</strain>
    </source>
</reference>
<comment type="caution">
    <text evidence="1">The sequence shown here is derived from an EMBL/GenBank/DDBJ whole genome shotgun (WGS) entry which is preliminary data.</text>
</comment>
<gene>
    <name evidence="1" type="ORF">EAH77_16170</name>
</gene>
<sequence>MTKIHVLTGLNLKALTDATFKLKDLVECLEFIPEEILTTRKLKELFGNDLEKAIAFKEGEEHFIVPEVSEFVITDHLYRRLQHFFDRKNSIAIKEISVDASFFTYPVAFIQAKISATVDPVEPPVDPVEPPVDPVDPVDPPIDPIDPIDPPINEEPVIDPNPESSEPEASNVTYNAKTSFVNGGGNLLAGSGNPAGGFALATDNVLEIGLGARIFNNKALPAGDNGQYAIELNATDDWAIPISVGLLDTTKTTEITSEYDVLLTFFGDATGAETGTNLVLALAKTDAGYEWADEARSYVISDNAANKAGSATQNIQRYSFFPQIVTPALEEGVTIPTGTFKVKLAATHKATGKVMTTEIVATVTKAA</sequence>
<proteinExistence type="predicted"/>
<dbReference type="EMBL" id="RCZD01000008">
    <property type="protein sequence ID" value="TPG60103.1"/>
    <property type="molecule type" value="Genomic_DNA"/>
</dbReference>
<dbReference type="Proteomes" id="UP000317663">
    <property type="component" value="Unassembled WGS sequence"/>
</dbReference>
<dbReference type="AlphaFoldDB" id="A0A502GH98"/>
<evidence type="ECO:0000313" key="1">
    <source>
        <dbReference type="EMBL" id="TPG60103.1"/>
    </source>
</evidence>
<keyword evidence="2" id="KW-1185">Reference proteome</keyword>
<evidence type="ECO:0000313" key="2">
    <source>
        <dbReference type="Proteomes" id="UP000317663"/>
    </source>
</evidence>
<organism evidence="1 2">
    <name type="scientific">Ewingella americana</name>
    <dbReference type="NCBI Taxonomy" id="41202"/>
    <lineage>
        <taxon>Bacteria</taxon>
        <taxon>Pseudomonadati</taxon>
        <taxon>Pseudomonadota</taxon>
        <taxon>Gammaproteobacteria</taxon>
        <taxon>Enterobacterales</taxon>
        <taxon>Yersiniaceae</taxon>
        <taxon>Ewingella</taxon>
    </lineage>
</organism>